<evidence type="ECO:0000313" key="1">
    <source>
        <dbReference type="EMBL" id="GMN55986.1"/>
    </source>
</evidence>
<sequence>MTNNGSRYAKIVAVEGPATAIRLDSRTLATTELQGNHDSEKRDGGIVILSVAIPRNTLARSLSHLSFTPPRSFSFPTLSLCPESRFSLSRSFSLPRPVLAISTFPPPPPLSR</sequence>
<dbReference type="Gramene" id="FCD_00026451-RA">
    <property type="protein sequence ID" value="FCD_00026451-RA:cds"/>
    <property type="gene ID" value="FCD_00026451"/>
</dbReference>
<keyword evidence="2" id="KW-1185">Reference proteome</keyword>
<dbReference type="Proteomes" id="UP001187192">
    <property type="component" value="Unassembled WGS sequence"/>
</dbReference>
<dbReference type="EMBL" id="BTGU01000060">
    <property type="protein sequence ID" value="GMN55986.1"/>
    <property type="molecule type" value="Genomic_DNA"/>
</dbReference>
<gene>
    <name evidence="1" type="ORF">TIFTF001_025105</name>
</gene>
<organism evidence="1 2">
    <name type="scientific">Ficus carica</name>
    <name type="common">Common fig</name>
    <dbReference type="NCBI Taxonomy" id="3494"/>
    <lineage>
        <taxon>Eukaryota</taxon>
        <taxon>Viridiplantae</taxon>
        <taxon>Streptophyta</taxon>
        <taxon>Embryophyta</taxon>
        <taxon>Tracheophyta</taxon>
        <taxon>Spermatophyta</taxon>
        <taxon>Magnoliopsida</taxon>
        <taxon>eudicotyledons</taxon>
        <taxon>Gunneridae</taxon>
        <taxon>Pentapetalae</taxon>
        <taxon>rosids</taxon>
        <taxon>fabids</taxon>
        <taxon>Rosales</taxon>
        <taxon>Moraceae</taxon>
        <taxon>Ficeae</taxon>
        <taxon>Ficus</taxon>
    </lineage>
</organism>
<protein>
    <submittedName>
        <fullName evidence="1">Uncharacterized protein</fullName>
    </submittedName>
</protein>
<dbReference type="AlphaFoldDB" id="A0AA88B151"/>
<evidence type="ECO:0000313" key="2">
    <source>
        <dbReference type="Proteomes" id="UP001187192"/>
    </source>
</evidence>
<comment type="caution">
    <text evidence="1">The sequence shown here is derived from an EMBL/GenBank/DDBJ whole genome shotgun (WGS) entry which is preliminary data.</text>
</comment>
<accession>A0AA88B151</accession>
<reference evidence="1" key="1">
    <citation type="submission" date="2023-07" db="EMBL/GenBank/DDBJ databases">
        <title>draft genome sequence of fig (Ficus carica).</title>
        <authorList>
            <person name="Takahashi T."/>
            <person name="Nishimura K."/>
        </authorList>
    </citation>
    <scope>NUCLEOTIDE SEQUENCE</scope>
</reference>
<proteinExistence type="predicted"/>
<name>A0AA88B151_FICCA</name>